<gene>
    <name evidence="4" type="ORF">H6H04_13860</name>
</gene>
<feature type="domain" description="Secretion system C-terminal sorting" evidence="3">
    <location>
        <begin position="56"/>
        <end position="116"/>
    </location>
</feature>
<evidence type="ECO:0000259" key="3">
    <source>
        <dbReference type="Pfam" id="PF18962"/>
    </source>
</evidence>
<name>A0ABR6Y420_9FLAO</name>
<protein>
    <submittedName>
        <fullName evidence="4">T9SS type A sorting domain-containing protein</fullName>
    </submittedName>
</protein>
<dbReference type="NCBIfam" id="TIGR04183">
    <property type="entry name" value="Por_Secre_tail"/>
    <property type="match status" value="1"/>
</dbReference>
<proteinExistence type="predicted"/>
<dbReference type="Gene3D" id="2.60.120.200">
    <property type="match status" value="1"/>
</dbReference>
<evidence type="ECO:0000259" key="2">
    <source>
        <dbReference type="Pfam" id="PF07675"/>
    </source>
</evidence>
<comment type="caution">
    <text evidence="4">The sequence shown here is derived from an EMBL/GenBank/DDBJ whole genome shotgun (WGS) entry which is preliminary data.</text>
</comment>
<evidence type="ECO:0000313" key="4">
    <source>
        <dbReference type="EMBL" id="MBC3847477.1"/>
    </source>
</evidence>
<dbReference type="Pfam" id="PF07675">
    <property type="entry name" value="Cleaved_Adhesin"/>
    <property type="match status" value="1"/>
</dbReference>
<sequence length="119" mass="13145">MSALAGQAAVYIAFRHHNVTDEFVLNIDNIAVSAILGVNDFDLNTFTYYYNKDIEVLNLESSNVAMTSIEIYSILGQSVISRSLENATESIDISSLNNGVYLAKVNIDGNFKTIKFVKN</sequence>
<evidence type="ECO:0000313" key="5">
    <source>
        <dbReference type="Proteomes" id="UP000607435"/>
    </source>
</evidence>
<keyword evidence="5" id="KW-1185">Reference proteome</keyword>
<dbReference type="InterPro" id="IPR026444">
    <property type="entry name" value="Secre_tail"/>
</dbReference>
<accession>A0ABR6Y420</accession>
<dbReference type="Proteomes" id="UP000607435">
    <property type="component" value="Unassembled WGS sequence"/>
</dbReference>
<dbReference type="EMBL" id="JACOME010000004">
    <property type="protein sequence ID" value="MBC3847477.1"/>
    <property type="molecule type" value="Genomic_DNA"/>
</dbReference>
<dbReference type="Pfam" id="PF18962">
    <property type="entry name" value="Por_Secre_tail"/>
    <property type="match status" value="1"/>
</dbReference>
<organism evidence="4 5">
    <name type="scientific">Winogradskyella echinorum</name>
    <dbReference type="NCBI Taxonomy" id="538189"/>
    <lineage>
        <taxon>Bacteria</taxon>
        <taxon>Pseudomonadati</taxon>
        <taxon>Bacteroidota</taxon>
        <taxon>Flavobacteriia</taxon>
        <taxon>Flavobacteriales</taxon>
        <taxon>Flavobacteriaceae</taxon>
        <taxon>Winogradskyella</taxon>
    </lineage>
</organism>
<feature type="domain" description="Cleaved adhesin" evidence="2">
    <location>
        <begin position="8"/>
        <end position="32"/>
    </location>
</feature>
<evidence type="ECO:0000256" key="1">
    <source>
        <dbReference type="ARBA" id="ARBA00022729"/>
    </source>
</evidence>
<reference evidence="4 5" key="1">
    <citation type="submission" date="2020-08" db="EMBL/GenBank/DDBJ databases">
        <title>Winogradskyella ouciana sp. nov., isolated from the hadal seawater of the Mariana Trench.</title>
        <authorList>
            <person name="He X."/>
        </authorList>
    </citation>
    <scope>NUCLEOTIDE SEQUENCE [LARGE SCALE GENOMIC DNA]</scope>
    <source>
        <strain evidence="4 5">KCTC 22026</strain>
    </source>
</reference>
<keyword evidence="1" id="KW-0732">Signal</keyword>
<dbReference type="InterPro" id="IPR011628">
    <property type="entry name" value="Cleaved_adhesin"/>
</dbReference>